<sequence length="848" mass="90820">MADVHETQLYCLADPTYYDTPGRLRDGDSRYPLGLGEPPEGWRREQRGLWTVLRPDGGRLPEQGWKLHVSAAQDGAERTLAVAAGICTARRVAFKFLRSPAALRVANGKYAGRGGSGKFVTVYPATDGDFLSLAEELAEALAGFPGPYVLTDLRIGDAPVYARYGAFVELWCRDAEGRTVPALRDPAGALVPDPREPAFRLPAWVEPPAALRPHLAAREAAGGELPYRIVEVLQVSNAGGIYLAEKYGTGERVVLREARPYAGLDGTGADALTRLRRERWALERLAGLACVPRLHEVRTVWEHTFLVQEHIEGVQLFAEAIRRYPLVHQNCTAEQRAAYARWVGGVVDGLAEALDALHARGVRFGDLHPANVVLRPDGSVVLVDFEYAAELDDRRVPTAGAAGQHVPPGLGGAEADRYLLWATWLMLLMPVMELADCDPGKLPALERRAREWFGLGPEEGPVRPAAVARVESASERRGRELLAGPSLDPVCRELVAGIHAGATPDRPDRLFPGDVAGFADGGTGVSHGAAGVLYALHRAGADWPQEYADWLVAAVRRRADRPAAGGLYDGPLGIALALARIGRTEAAEELAGRARTALPARAAGLFGGRAGAALARLRLADALDSPRELAHALDDARELAAVLGGAPVPGLDEPTAAGLLYGLAGVALLQLRLYRRTGERWLLDSGRVALERAVARCVRVPDGSAQVLESGRRLAYLDRGSSGIALVLREYLEHGELPGGEAFLADVRKVCAPGFIREPGLFRGRVGLTLALDRLGGAPAREAVLGQVGRLQWHLVARPEGLLVPGMRLRRFSADLHTGAAGVLLALSGLTEGRGAERADVLDLLTLG</sequence>
<gene>
    <name evidence="2" type="ORF">DR950_09345</name>
</gene>
<dbReference type="NCBIfam" id="NF038151">
    <property type="entry name" value="lanthi_synth_III"/>
    <property type="match status" value="1"/>
</dbReference>
<dbReference type="InterPro" id="IPR007822">
    <property type="entry name" value="LANC-like"/>
</dbReference>
<dbReference type="CDD" id="cd04791">
    <property type="entry name" value="LanC_SerThrkinase"/>
    <property type="match status" value="1"/>
</dbReference>
<dbReference type="InterPro" id="IPR058053">
    <property type="entry name" value="RamC_C"/>
</dbReference>
<dbReference type="GO" id="GO:0005524">
    <property type="term" value="F:ATP binding"/>
    <property type="evidence" value="ECO:0007669"/>
    <property type="project" value="InterPro"/>
</dbReference>
<keyword evidence="2" id="KW-0808">Transferase</keyword>
<feature type="domain" description="Protein kinase" evidence="1">
    <location>
        <begin position="227"/>
        <end position="502"/>
    </location>
</feature>
<dbReference type="GO" id="GO:0005975">
    <property type="term" value="P:carbohydrate metabolic process"/>
    <property type="evidence" value="ECO:0007669"/>
    <property type="project" value="InterPro"/>
</dbReference>
<organism evidence="2 3">
    <name type="scientific">Kitasatospora xanthocidica</name>
    <dbReference type="NCBI Taxonomy" id="83382"/>
    <lineage>
        <taxon>Bacteria</taxon>
        <taxon>Bacillati</taxon>
        <taxon>Actinomycetota</taxon>
        <taxon>Actinomycetes</taxon>
        <taxon>Kitasatosporales</taxon>
        <taxon>Streptomycetaceae</taxon>
        <taxon>Kitasatospora</taxon>
    </lineage>
</organism>
<dbReference type="GO" id="GO:0031179">
    <property type="term" value="P:peptide modification"/>
    <property type="evidence" value="ECO:0007669"/>
    <property type="project" value="InterPro"/>
</dbReference>
<evidence type="ECO:0000313" key="2">
    <source>
        <dbReference type="EMBL" id="RGD57963.1"/>
    </source>
</evidence>
<dbReference type="SMART" id="SM01260">
    <property type="entry name" value="LANC_like"/>
    <property type="match status" value="1"/>
</dbReference>
<proteinExistence type="predicted"/>
<dbReference type="InterPro" id="IPR053524">
    <property type="entry name" value="Aerial_hyphae_peptide-synth"/>
</dbReference>
<dbReference type="InterPro" id="IPR012341">
    <property type="entry name" value="6hp_glycosidase-like_sf"/>
</dbReference>
<keyword evidence="2" id="KW-0418">Kinase</keyword>
<dbReference type="SUPFAM" id="SSF56112">
    <property type="entry name" value="Protein kinase-like (PK-like)"/>
    <property type="match status" value="1"/>
</dbReference>
<comment type="caution">
    <text evidence="2">The sequence shown here is derived from an EMBL/GenBank/DDBJ whole genome shotgun (WGS) entry which is preliminary data.</text>
</comment>
<evidence type="ECO:0000259" key="1">
    <source>
        <dbReference type="PROSITE" id="PS50011"/>
    </source>
</evidence>
<accession>A0A372ZQ33</accession>
<protein>
    <submittedName>
        <fullName evidence="2">Serine/threonine protein kinase</fullName>
    </submittedName>
</protein>
<keyword evidence="3" id="KW-1185">Reference proteome</keyword>
<dbReference type="SMART" id="SM00220">
    <property type="entry name" value="S_TKc"/>
    <property type="match status" value="1"/>
</dbReference>
<keyword evidence="2" id="KW-0723">Serine/threonine-protein kinase</keyword>
<evidence type="ECO:0000313" key="3">
    <source>
        <dbReference type="Proteomes" id="UP000263377"/>
    </source>
</evidence>
<dbReference type="Pfam" id="PF25816">
    <property type="entry name" value="RamC_N"/>
    <property type="match status" value="1"/>
</dbReference>
<dbReference type="AlphaFoldDB" id="A0A372ZQ33"/>
<dbReference type="Proteomes" id="UP000263377">
    <property type="component" value="Unassembled WGS sequence"/>
</dbReference>
<dbReference type="GO" id="GO:0004674">
    <property type="term" value="F:protein serine/threonine kinase activity"/>
    <property type="evidence" value="ECO:0007669"/>
    <property type="project" value="UniProtKB-KW"/>
</dbReference>
<dbReference type="RefSeq" id="WP_117486652.1">
    <property type="nucleotide sequence ID" value="NZ_QVIG01000001.1"/>
</dbReference>
<dbReference type="InterPro" id="IPR011009">
    <property type="entry name" value="Kinase-like_dom_sf"/>
</dbReference>
<dbReference type="PROSITE" id="PS50011">
    <property type="entry name" value="PROTEIN_KINASE_DOM"/>
    <property type="match status" value="1"/>
</dbReference>
<name>A0A372ZQ33_9ACTN</name>
<dbReference type="Gene3D" id="1.50.10.10">
    <property type="match status" value="1"/>
</dbReference>
<reference evidence="2 3" key="1">
    <citation type="submission" date="2018-08" db="EMBL/GenBank/DDBJ databases">
        <title>Diversity &amp; Physiological Properties of Lignin-Decomposing Actinobacteria from Soil.</title>
        <authorList>
            <person name="Roh S.G."/>
            <person name="Kim S.B."/>
        </authorList>
    </citation>
    <scope>NUCLEOTIDE SEQUENCE [LARGE SCALE GENOMIC DNA]</scope>
    <source>
        <strain evidence="2 3">MMS17-GH009</strain>
    </source>
</reference>
<dbReference type="InterPro" id="IPR000719">
    <property type="entry name" value="Prot_kinase_dom"/>
</dbReference>
<dbReference type="SUPFAM" id="SSF158745">
    <property type="entry name" value="LanC-like"/>
    <property type="match status" value="1"/>
</dbReference>
<dbReference type="InterPro" id="IPR057929">
    <property type="entry name" value="RamC_N"/>
</dbReference>
<dbReference type="Gene3D" id="1.10.510.10">
    <property type="entry name" value="Transferase(Phosphotransferase) domain 1"/>
    <property type="match status" value="1"/>
</dbReference>
<dbReference type="EMBL" id="QVIG01000001">
    <property type="protein sequence ID" value="RGD57963.1"/>
    <property type="molecule type" value="Genomic_DNA"/>
</dbReference>